<feature type="compositionally biased region" description="Basic and acidic residues" evidence="7">
    <location>
        <begin position="153"/>
        <end position="194"/>
    </location>
</feature>
<dbReference type="AlphaFoldDB" id="A0A699GTE2"/>
<dbReference type="EMBL" id="BKCJ010050898">
    <property type="protein sequence ID" value="GEW25214.1"/>
    <property type="molecule type" value="Genomic_DNA"/>
</dbReference>
<evidence type="ECO:0000256" key="7">
    <source>
        <dbReference type="SAM" id="MobiDB-lite"/>
    </source>
</evidence>
<evidence type="ECO:0000256" key="5">
    <source>
        <dbReference type="ARBA" id="ARBA00023187"/>
    </source>
</evidence>
<name>A0A699GTE2_TANCI</name>
<feature type="compositionally biased region" description="Basic and acidic residues" evidence="7">
    <location>
        <begin position="556"/>
        <end position="585"/>
    </location>
</feature>
<keyword evidence="4" id="KW-0747">Spliceosome</keyword>
<feature type="compositionally biased region" description="Basic and acidic residues" evidence="7">
    <location>
        <begin position="665"/>
        <end position="679"/>
    </location>
</feature>
<dbReference type="PANTHER" id="PTHR36562:SF5">
    <property type="entry name" value="SERINE_ARGININE REPETITIVE MATRIX 2"/>
    <property type="match status" value="1"/>
</dbReference>
<feature type="compositionally biased region" description="Basic and acidic residues" evidence="7">
    <location>
        <begin position="593"/>
        <end position="612"/>
    </location>
</feature>
<feature type="compositionally biased region" description="Low complexity" evidence="7">
    <location>
        <begin position="290"/>
        <end position="300"/>
    </location>
</feature>
<sequence length="746" mass="86493">MYNGIGLQTARGSGTNGYIQTNKFFIKPKTNKLTSKSYETGQGSGGVSRGPNKEILEHDRKRQIHLKLAVLEDKLIDQGYTDDEIAVKLDEVRNTLEAAMASEDACGATALVLNPDHKYSDTQTHQLAARKEKQMESLKNALGIVHEDDLKKYLPGSDDAKIDDGDKTGNTKKTDRSFDGKLEKDTKAGKDGLDQLKQYKKKTKKRRVPSSSDSSDSDSRRENVKVSKKKQQKSRGRSDTESDSGSDSDVDIRNNRQKLSSKHSKSRRHDSDDSRDTKKHVRTVKRYQSESDGNSSSDESPNIKSRKGKQLSSRSRRHDSDDDSDSDASPVDKYGRRQLEDKRKEKRMESKVEKDISTRDDYGRGINDRWDGGSSKRDVPRDTSPVRGRTHEKDRLGRIGRRHDTDDEESDEDIHHKKEEVERGGRWRHGRDYEVIDKSDIRLKERETVRGGRNEDSNRKDIKSGEKRHIEERKTERVESGGRRRHDSDDDDDIDDRRRRDNVGRDGRRRHDGDLEPFDKKIRTGEKRQRGIEEHKKGRVEGGGRRHDSDDDDDIDARRTKQKVERDGRKRHDVNREEFDQKEIRTGGSRQSGIEENKKERVESAGRRRHDSDDDGDSDVDIKHTKVDRGGNRQEDVNYEKTTKIPSRDEQRHRSKTSDDEDEKYLEGRKENRDEEDGRGRKHKRDEDDEKHKKPEKGRELRESKYSRDHDEEHESRRGDRDSYADNSKRTRYDSERRHDGGRSRH</sequence>
<feature type="compositionally biased region" description="Basic and acidic residues" evidence="7">
    <location>
        <begin position="620"/>
        <end position="658"/>
    </location>
</feature>
<protein>
    <recommendedName>
        <fullName evidence="8">CWF21 domain-containing protein</fullName>
    </recommendedName>
</protein>
<keyword evidence="3" id="KW-0507">mRNA processing</keyword>
<feature type="compositionally biased region" description="Basic residues" evidence="7">
    <location>
        <begin position="198"/>
        <end position="208"/>
    </location>
</feature>
<feature type="compositionally biased region" description="Basic and acidic residues" evidence="7">
    <location>
        <begin position="333"/>
        <end position="381"/>
    </location>
</feature>
<evidence type="ECO:0000313" key="9">
    <source>
        <dbReference type="EMBL" id="GEW25214.1"/>
    </source>
</evidence>
<dbReference type="CDD" id="cd21373">
    <property type="entry name" value="cwf21_SRRM2-like"/>
    <property type="match status" value="1"/>
</dbReference>
<dbReference type="InterPro" id="IPR013170">
    <property type="entry name" value="mRNA_splic_Cwf21_dom"/>
</dbReference>
<feature type="region of interest" description="Disordered" evidence="7">
    <location>
        <begin position="153"/>
        <end position="746"/>
    </location>
</feature>
<feature type="compositionally biased region" description="Basic and acidic residues" evidence="7">
    <location>
        <begin position="690"/>
        <end position="746"/>
    </location>
</feature>
<evidence type="ECO:0000256" key="1">
    <source>
        <dbReference type="ARBA" id="ARBA00004123"/>
    </source>
</evidence>
<comment type="similarity">
    <text evidence="2">Belongs to the CWC21 family.</text>
</comment>
<feature type="compositionally biased region" description="Basic and acidic residues" evidence="7">
    <location>
        <begin position="495"/>
        <end position="549"/>
    </location>
</feature>
<evidence type="ECO:0000256" key="2">
    <source>
        <dbReference type="ARBA" id="ARBA00005954"/>
    </source>
</evidence>
<feature type="compositionally biased region" description="Basic and acidic residues" evidence="7">
    <location>
        <begin position="413"/>
        <end position="488"/>
    </location>
</feature>
<dbReference type="GO" id="GO:0005681">
    <property type="term" value="C:spliceosomal complex"/>
    <property type="evidence" value="ECO:0007669"/>
    <property type="project" value="UniProtKB-KW"/>
</dbReference>
<feature type="compositionally biased region" description="Basic residues" evidence="7">
    <location>
        <begin position="304"/>
        <end position="317"/>
    </location>
</feature>
<feature type="domain" description="CWF21" evidence="8">
    <location>
        <begin position="56"/>
        <end position="98"/>
    </location>
</feature>
<comment type="caution">
    <text evidence="9">The sequence shown here is derived from an EMBL/GenBank/DDBJ whole genome shotgun (WGS) entry which is preliminary data.</text>
</comment>
<keyword evidence="6" id="KW-0539">Nucleus</keyword>
<comment type="subcellular location">
    <subcellularLocation>
        <location evidence="1">Nucleus</location>
    </subcellularLocation>
</comment>
<gene>
    <name evidence="9" type="ORF">Tci_197190</name>
</gene>
<evidence type="ECO:0000256" key="6">
    <source>
        <dbReference type="ARBA" id="ARBA00023242"/>
    </source>
</evidence>
<evidence type="ECO:0000256" key="3">
    <source>
        <dbReference type="ARBA" id="ARBA00022664"/>
    </source>
</evidence>
<organism evidence="9">
    <name type="scientific">Tanacetum cinerariifolium</name>
    <name type="common">Dalmatian daisy</name>
    <name type="synonym">Chrysanthemum cinerariifolium</name>
    <dbReference type="NCBI Taxonomy" id="118510"/>
    <lineage>
        <taxon>Eukaryota</taxon>
        <taxon>Viridiplantae</taxon>
        <taxon>Streptophyta</taxon>
        <taxon>Embryophyta</taxon>
        <taxon>Tracheophyta</taxon>
        <taxon>Spermatophyta</taxon>
        <taxon>Magnoliopsida</taxon>
        <taxon>eudicotyledons</taxon>
        <taxon>Gunneridae</taxon>
        <taxon>Pentapetalae</taxon>
        <taxon>asterids</taxon>
        <taxon>campanulids</taxon>
        <taxon>Asterales</taxon>
        <taxon>Asteraceae</taxon>
        <taxon>Asteroideae</taxon>
        <taxon>Anthemideae</taxon>
        <taxon>Anthemidinae</taxon>
        <taxon>Tanacetum</taxon>
    </lineage>
</organism>
<evidence type="ECO:0000259" key="8">
    <source>
        <dbReference type="Pfam" id="PF08312"/>
    </source>
</evidence>
<evidence type="ECO:0000256" key="4">
    <source>
        <dbReference type="ARBA" id="ARBA00022728"/>
    </source>
</evidence>
<feature type="compositionally biased region" description="Basic residues" evidence="7">
    <location>
        <begin position="226"/>
        <end position="235"/>
    </location>
</feature>
<dbReference type="Pfam" id="PF08312">
    <property type="entry name" value="cwf21"/>
    <property type="match status" value="1"/>
</dbReference>
<dbReference type="PANTHER" id="PTHR36562">
    <property type="entry name" value="SERINE/ARGININE REPETITIVE MATRIX 2"/>
    <property type="match status" value="1"/>
</dbReference>
<dbReference type="GO" id="GO:0006397">
    <property type="term" value="P:mRNA processing"/>
    <property type="evidence" value="ECO:0007669"/>
    <property type="project" value="UniProtKB-KW"/>
</dbReference>
<accession>A0A699GTE2</accession>
<feature type="compositionally biased region" description="Basic residues" evidence="7">
    <location>
        <begin position="255"/>
        <end position="268"/>
    </location>
</feature>
<keyword evidence="5" id="KW-0508">mRNA splicing</keyword>
<dbReference type="GO" id="GO:0008380">
    <property type="term" value="P:RNA splicing"/>
    <property type="evidence" value="ECO:0007669"/>
    <property type="project" value="UniProtKB-KW"/>
</dbReference>
<dbReference type="InterPro" id="IPR051372">
    <property type="entry name" value="CWC21"/>
</dbReference>
<feature type="compositionally biased region" description="Basic and acidic residues" evidence="7">
    <location>
        <begin position="389"/>
        <end position="405"/>
    </location>
</feature>
<reference evidence="9" key="1">
    <citation type="journal article" date="2019" name="Sci. Rep.">
        <title>Draft genome of Tanacetum cinerariifolium, the natural source of mosquito coil.</title>
        <authorList>
            <person name="Yamashiro T."/>
            <person name="Shiraishi A."/>
            <person name="Satake H."/>
            <person name="Nakayama K."/>
        </authorList>
    </citation>
    <scope>NUCLEOTIDE SEQUENCE</scope>
</reference>
<proteinExistence type="inferred from homology"/>